<proteinExistence type="predicted"/>
<accession>A0ACD4NSX9</accession>
<keyword evidence="2" id="KW-1185">Reference proteome</keyword>
<name>A0ACD4NSX9_9HYPH</name>
<dbReference type="Proteomes" id="UP001163223">
    <property type="component" value="Chromosome"/>
</dbReference>
<evidence type="ECO:0000313" key="2">
    <source>
        <dbReference type="Proteomes" id="UP001163223"/>
    </source>
</evidence>
<protein>
    <submittedName>
        <fullName evidence="1">Uncharacterized protein</fullName>
    </submittedName>
</protein>
<sequence>MFQIEDAVARRMIAMVAGAVLSVGLAAPVAAQDWAAPGADGADVVIDFSAPAEEDDLIDAARPGPSTRALDRTGHRAAERRRSEARHRERDFQTFDTAEGEEGQYWLQRSARPDRMERRGSFTIITLRTRRAAIPDVTLVPGGLAYSSEAGSVGSIARPSVIDVEASRLDRRPYGPDGLDIISRGGPKIIRVSPDF</sequence>
<gene>
    <name evidence="1" type="ORF">OXU80_07725</name>
</gene>
<evidence type="ECO:0000313" key="1">
    <source>
        <dbReference type="EMBL" id="WAJ30085.1"/>
    </source>
</evidence>
<organism evidence="1 2">
    <name type="scientific">Antarcticirhabdus aurantiaca</name>
    <dbReference type="NCBI Taxonomy" id="2606717"/>
    <lineage>
        <taxon>Bacteria</taxon>
        <taxon>Pseudomonadati</taxon>
        <taxon>Pseudomonadota</taxon>
        <taxon>Alphaproteobacteria</taxon>
        <taxon>Hyphomicrobiales</taxon>
        <taxon>Aurantimonadaceae</taxon>
        <taxon>Antarcticirhabdus</taxon>
    </lineage>
</organism>
<reference evidence="1" key="1">
    <citation type="submission" date="2022-11" db="EMBL/GenBank/DDBJ databases">
        <title>beta-Carotene-producing bacterium, Jeongeuplla avenae sp. nov., alleviates the salt stress of Arabidopsis seedlings.</title>
        <authorList>
            <person name="Jiang L."/>
            <person name="Lee J."/>
        </authorList>
    </citation>
    <scope>NUCLEOTIDE SEQUENCE</scope>
    <source>
        <strain evidence="1">DY_R2A_6</strain>
    </source>
</reference>
<dbReference type="EMBL" id="CP113520">
    <property type="protein sequence ID" value="WAJ30085.1"/>
    <property type="molecule type" value="Genomic_DNA"/>
</dbReference>